<evidence type="ECO:0000313" key="1">
    <source>
        <dbReference type="EMBL" id="KAI9917255.1"/>
    </source>
</evidence>
<proteinExistence type="predicted"/>
<name>A0ACC0WGP0_9STRA</name>
<reference evidence="1 2" key="1">
    <citation type="journal article" date="2022" name="bioRxiv">
        <title>The genome of the oomycete Peronosclerospora sorghi, a cosmopolitan pathogen of maize and sorghum, is inflated with dispersed pseudogenes.</title>
        <authorList>
            <person name="Fletcher K."/>
            <person name="Martin F."/>
            <person name="Isakeit T."/>
            <person name="Cavanaugh K."/>
            <person name="Magill C."/>
            <person name="Michelmore R."/>
        </authorList>
    </citation>
    <scope>NUCLEOTIDE SEQUENCE [LARGE SCALE GENOMIC DNA]</scope>
    <source>
        <strain evidence="1">P6</strain>
    </source>
</reference>
<gene>
    <name evidence="1" type="ORF">PsorP6_013263</name>
</gene>
<keyword evidence="2" id="KW-1185">Reference proteome</keyword>
<evidence type="ECO:0000313" key="2">
    <source>
        <dbReference type="Proteomes" id="UP001163321"/>
    </source>
</evidence>
<dbReference type="Proteomes" id="UP001163321">
    <property type="component" value="Chromosome 13"/>
</dbReference>
<sequence>MDASLTETEYDVLLIGTGMVEAIVAGALARSGKKVLHLDEVQCPSCHERDDPLAHLNEFYGSQEASFSFVHFRRWLARPRGSASTNNDNCTYDGATQRENLSARAFLNASQPYALVPLDQSCACTLVEETFASDTVQAELEARSSSFNIDLTPRCLLASEALVDDLITSGVGRYLEFTALERTYVTWEQDPCVQASNPTTPSSSSTVWPVPCSKNAVFQSTLLTRVEKRQLMKFLQFVADYGETNVRQQAVATRNERTLAPGRALVRPQNKSVPQVEAATYRTLTFQELLHTHLPTSEKLRDVIVYCLASFARRPTTSTSAHDGLKAVYRYLASLGRFTSTSAWLVPRYGLSEVAQSFCRLSAVYGGLYVLRAPIHALVVTQNTAPTVVGVQCRDGAVLRATHVVVNGSYGACLRVGETHVQEQMLLRGVFVLTRSLQDATRLLVMVPPHEADGANPCAVHIVQLDASACVVPPNYFLVHMSMLLPPAWVHDAARQKMLLLRLLRRLLVNADPTLKEHDAWRDVIAWRVLFTMKYVVPGTSYKSNPRARNLWVVGETHDDEEEDQRPRGWEIHLESIRAAAYALFQTLCPQEPFLPKSASAAQAEEDEDEDQEEQSVLEAAQKLVQQQLA</sequence>
<organism evidence="1 2">
    <name type="scientific">Peronosclerospora sorghi</name>
    <dbReference type="NCBI Taxonomy" id="230839"/>
    <lineage>
        <taxon>Eukaryota</taxon>
        <taxon>Sar</taxon>
        <taxon>Stramenopiles</taxon>
        <taxon>Oomycota</taxon>
        <taxon>Peronosporomycetes</taxon>
        <taxon>Peronosporales</taxon>
        <taxon>Peronosporaceae</taxon>
        <taxon>Peronosclerospora</taxon>
    </lineage>
</organism>
<protein>
    <submittedName>
        <fullName evidence="1">Uncharacterized protein</fullName>
    </submittedName>
</protein>
<comment type="caution">
    <text evidence="1">The sequence shown here is derived from an EMBL/GenBank/DDBJ whole genome shotgun (WGS) entry which is preliminary data.</text>
</comment>
<dbReference type="EMBL" id="CM047592">
    <property type="protein sequence ID" value="KAI9917255.1"/>
    <property type="molecule type" value="Genomic_DNA"/>
</dbReference>
<accession>A0ACC0WGP0</accession>